<protein>
    <recommendedName>
        <fullName evidence="6">Fungal N-terminal domain-containing protein</fullName>
    </recommendedName>
</protein>
<dbReference type="AlphaFoldDB" id="A0AAJ0A1A1"/>
<evidence type="ECO:0000313" key="4">
    <source>
        <dbReference type="EMBL" id="KAK1654620.1"/>
    </source>
</evidence>
<dbReference type="EMBL" id="JAHMHQ010000002">
    <property type="protein sequence ID" value="KAK1654620.1"/>
    <property type="molecule type" value="Genomic_DNA"/>
</dbReference>
<dbReference type="RefSeq" id="XP_060450664.1">
    <property type="nucleotide sequence ID" value="XM_060596399.1"/>
</dbReference>
<dbReference type="InterPro" id="IPR054471">
    <property type="entry name" value="GPIID_WHD"/>
</dbReference>
<feature type="domain" description="Nephrocystin 3-like N-terminal" evidence="3">
    <location>
        <begin position="68"/>
        <end position="181"/>
    </location>
</feature>
<dbReference type="GeneID" id="85481261"/>
<keyword evidence="5" id="KW-1185">Reference proteome</keyword>
<gene>
    <name evidence="4" type="ORF">BDP81DRAFT_86005</name>
</gene>
<accession>A0AAJ0A1A1</accession>
<name>A0AAJ0A1A1_9PEZI</name>
<dbReference type="Pfam" id="PF22939">
    <property type="entry name" value="WHD_GPIID"/>
    <property type="match status" value="1"/>
</dbReference>
<dbReference type="InterPro" id="IPR056884">
    <property type="entry name" value="NPHP3-like_N"/>
</dbReference>
<proteinExistence type="predicted"/>
<evidence type="ECO:0000259" key="3">
    <source>
        <dbReference type="Pfam" id="PF24883"/>
    </source>
</evidence>
<evidence type="ECO:0000256" key="1">
    <source>
        <dbReference type="ARBA" id="ARBA00022737"/>
    </source>
</evidence>
<evidence type="ECO:0008006" key="6">
    <source>
        <dbReference type="Google" id="ProtNLM"/>
    </source>
</evidence>
<sequence length="480" mass="55068">MADPLSIAGSAVGIISLGIQVAQSLYQFYSTAKGQHSDVARTLRKLQDLQSLLERLDTHHRCRPNPCFGLCFFFFSFSDKFKQDPSAMLRALILQLSDQLDYIPPALKRIHDLGHNHNVPPSRVELLQCFRQVVRCFHDVHIVLDALDESPQGERRSSLLETLQEIRAWSEPGLHLSVTSRDEVDIREGIDAEQKMVISLKNGGIDDDIASYVSQHLQQRLREWSKHHPLIRKILIEKAHGVFRWVECQFKTIETCPRSKQALDRRLQSLPPTLDETYKRMLETVLEEEEYARQMLTILCCAVVPLTVPEMIDAMAVEIGTTSFWNPDRQLPDADALQEICPGFTETAMDHERGTSVIRIAHFSVQEYLESDRILLQEGSASFSIRKPYGNLMLASMCLTMLLDSRFRTLELREIYQQHPFAIYAARHWPNHWQKSNETDATLALCGDFSHRHPKVSHGKLILRLQDQMILFFRDSNGGQ</sequence>
<organism evidence="4 5">
    <name type="scientific">Colletotrichum phormii</name>
    <dbReference type="NCBI Taxonomy" id="359342"/>
    <lineage>
        <taxon>Eukaryota</taxon>
        <taxon>Fungi</taxon>
        <taxon>Dikarya</taxon>
        <taxon>Ascomycota</taxon>
        <taxon>Pezizomycotina</taxon>
        <taxon>Sordariomycetes</taxon>
        <taxon>Hypocreomycetidae</taxon>
        <taxon>Glomerellales</taxon>
        <taxon>Glomerellaceae</taxon>
        <taxon>Colletotrichum</taxon>
        <taxon>Colletotrichum acutatum species complex</taxon>
    </lineage>
</organism>
<keyword evidence="1" id="KW-0677">Repeat</keyword>
<dbReference type="PANTHER" id="PTHR10039:SF16">
    <property type="entry name" value="GPI INOSITOL-DEACYLASE"/>
    <property type="match status" value="1"/>
</dbReference>
<evidence type="ECO:0000313" key="5">
    <source>
        <dbReference type="Proteomes" id="UP001243989"/>
    </source>
</evidence>
<reference evidence="4" key="1">
    <citation type="submission" date="2021-06" db="EMBL/GenBank/DDBJ databases">
        <title>Comparative genomics, transcriptomics and evolutionary studies reveal genomic signatures of adaptation to plant cell wall in hemibiotrophic fungi.</title>
        <authorList>
            <consortium name="DOE Joint Genome Institute"/>
            <person name="Baroncelli R."/>
            <person name="Diaz J.F."/>
            <person name="Benocci T."/>
            <person name="Peng M."/>
            <person name="Battaglia E."/>
            <person name="Haridas S."/>
            <person name="Andreopoulos W."/>
            <person name="Labutti K."/>
            <person name="Pangilinan J."/>
            <person name="Floch G.L."/>
            <person name="Makela M.R."/>
            <person name="Henrissat B."/>
            <person name="Grigoriev I.V."/>
            <person name="Crouch J.A."/>
            <person name="De Vries R.P."/>
            <person name="Sukno S.A."/>
            <person name="Thon M.R."/>
        </authorList>
    </citation>
    <scope>NUCLEOTIDE SEQUENCE</scope>
    <source>
        <strain evidence="4">CBS 102054</strain>
    </source>
</reference>
<evidence type="ECO:0000259" key="2">
    <source>
        <dbReference type="Pfam" id="PF22939"/>
    </source>
</evidence>
<dbReference type="PANTHER" id="PTHR10039">
    <property type="entry name" value="AMELOGENIN"/>
    <property type="match status" value="1"/>
</dbReference>
<dbReference type="Proteomes" id="UP001243989">
    <property type="component" value="Unassembled WGS sequence"/>
</dbReference>
<feature type="domain" description="GPI inositol-deacylase winged helix" evidence="2">
    <location>
        <begin position="288"/>
        <end position="373"/>
    </location>
</feature>
<dbReference type="Pfam" id="PF24883">
    <property type="entry name" value="NPHP3_N"/>
    <property type="match status" value="1"/>
</dbReference>
<comment type="caution">
    <text evidence="4">The sequence shown here is derived from an EMBL/GenBank/DDBJ whole genome shotgun (WGS) entry which is preliminary data.</text>
</comment>